<reference evidence="3" key="1">
    <citation type="submission" date="2021-01" db="EMBL/GenBank/DDBJ databases">
        <title>Caligus Genome Assembly.</title>
        <authorList>
            <person name="Gallardo-Escarate C."/>
        </authorList>
    </citation>
    <scope>NUCLEOTIDE SEQUENCE [LARGE SCALE GENOMIC DNA]</scope>
</reference>
<proteinExistence type="predicted"/>
<evidence type="ECO:0000313" key="3">
    <source>
        <dbReference type="Proteomes" id="UP000595437"/>
    </source>
</evidence>
<evidence type="ECO:0000313" key="2">
    <source>
        <dbReference type="EMBL" id="QQP56094.1"/>
    </source>
</evidence>
<dbReference type="OrthoDB" id="10679265at2759"/>
<evidence type="ECO:0000256" key="1">
    <source>
        <dbReference type="SAM" id="MobiDB-lite"/>
    </source>
</evidence>
<feature type="compositionally biased region" description="Basic and acidic residues" evidence="1">
    <location>
        <begin position="219"/>
        <end position="240"/>
    </location>
</feature>
<keyword evidence="3" id="KW-1185">Reference proteome</keyword>
<dbReference type="Proteomes" id="UP000595437">
    <property type="component" value="Chromosome 1"/>
</dbReference>
<organism evidence="2 3">
    <name type="scientific">Caligus rogercresseyi</name>
    <name type="common">Sea louse</name>
    <dbReference type="NCBI Taxonomy" id="217165"/>
    <lineage>
        <taxon>Eukaryota</taxon>
        <taxon>Metazoa</taxon>
        <taxon>Ecdysozoa</taxon>
        <taxon>Arthropoda</taxon>
        <taxon>Crustacea</taxon>
        <taxon>Multicrustacea</taxon>
        <taxon>Hexanauplia</taxon>
        <taxon>Copepoda</taxon>
        <taxon>Siphonostomatoida</taxon>
        <taxon>Caligidae</taxon>
        <taxon>Caligus</taxon>
    </lineage>
</organism>
<dbReference type="AlphaFoldDB" id="A0A7T8KHM2"/>
<gene>
    <name evidence="2" type="ORF">FKW44_000650</name>
</gene>
<feature type="compositionally biased region" description="Basic and acidic residues" evidence="1">
    <location>
        <begin position="268"/>
        <end position="279"/>
    </location>
</feature>
<feature type="compositionally biased region" description="Acidic residues" evidence="1">
    <location>
        <begin position="255"/>
        <end position="267"/>
    </location>
</feature>
<dbReference type="EMBL" id="CP045890">
    <property type="protein sequence ID" value="QQP56094.1"/>
    <property type="molecule type" value="Genomic_DNA"/>
</dbReference>
<feature type="region of interest" description="Disordered" evidence="1">
    <location>
        <begin position="114"/>
        <end position="149"/>
    </location>
</feature>
<feature type="compositionally biased region" description="Basic and acidic residues" evidence="1">
    <location>
        <begin position="138"/>
        <end position="147"/>
    </location>
</feature>
<accession>A0A7T8KHM2</accession>
<protein>
    <submittedName>
        <fullName evidence="2">Uncharacterized protein</fullName>
    </submittedName>
</protein>
<name>A0A7T8KHM2_CALRO</name>
<sequence>MDSIKVCGLCAQIADTSVDMNEDVLGFLSEFFSVDPSQVPSTACSDCFSCALDTKRFKEATLKAMEKTQKISPSLVLGSSCASSPLPRPKESLQVRIPLTERVVADRKFKAEGCTYPKSNKAPPRKRPSSAAAASETPPRKKERDDLDCPEVFPSVGPYQCEICFIITDTKHEFVSHIKDNHRHVVDDEVLDNLELDLKKGYNKGTRRSSRVSSALGPVEDKGLDELEEEFKKKEEEKVKGQPLPPPPPILDPAESNEEEMTGELEDKDPFSESQAKEDEVNESDPLEGLQNGDSVFSNEEDDEESRTNEISQELEEEETPLLNGNHSLSDPIDKNELPETPLAV</sequence>
<feature type="region of interest" description="Disordered" evidence="1">
    <location>
        <begin position="204"/>
        <end position="345"/>
    </location>
</feature>